<name>A0A1F7RSA9_9BACT</name>
<feature type="repeat" description="NHL" evidence="2">
    <location>
        <begin position="225"/>
        <end position="261"/>
    </location>
</feature>
<dbReference type="Gene3D" id="2.120.10.30">
    <property type="entry name" value="TolB, C-terminal domain"/>
    <property type="match status" value="2"/>
</dbReference>
<dbReference type="InterPro" id="IPR011042">
    <property type="entry name" value="6-blade_b-propeller_TolB-like"/>
</dbReference>
<protein>
    <submittedName>
        <fullName evidence="4">Uncharacterized protein</fullName>
    </submittedName>
</protein>
<proteinExistence type="predicted"/>
<dbReference type="PANTHER" id="PTHR24104:SF25">
    <property type="entry name" value="PROTEIN LIN-41"/>
    <property type="match status" value="1"/>
</dbReference>
<feature type="repeat" description="NHL" evidence="2">
    <location>
        <begin position="131"/>
        <end position="174"/>
    </location>
</feature>
<dbReference type="Pfam" id="PF17170">
    <property type="entry name" value="DUF5128"/>
    <property type="match status" value="1"/>
</dbReference>
<feature type="compositionally biased region" description="Polar residues" evidence="3">
    <location>
        <begin position="29"/>
        <end position="46"/>
    </location>
</feature>
<sequence length="927" mass="104701">MFYKSRMFIVVVSLCMIMITGFSEHTKKTGNSKNAQASSSSDGLIDQSHQANNHILDSDNKQSDNFASQQNLNAEETDFFGELIKNFGSTGLEQGKFRQPLGLALDSDGMIYVADANNKRVQKFSSDGTFAGVIGDKGSDSEILKNPNDIAIDDRNRIFVLDALSMSVKVYSSEGKFQYSFENSFFNPRGIAIHGDALYVSDTGHACIKKFTLNGKYIKSWGKQGSGDGEFHNPTGLTADSAGNIYVVDVQNKRIQKFDSDGTFIKSWEKPGGVPNYIFHYIKSDNFGRLFVTSARNHYIQIFSSEGKFLGYLRRNLDESNVSPVGICFDRNNNLYTTNTEKGVQILRIIETRKKSPRELVNPKEMMEVSSKIFLLGIDGLEWSILLPLIREGKLPNYKKLMDGGTYGLLKTLSPTASPAIWTSIATSKNPVDHGIPGWVIPLKEEGKTSILRIKPPRGVKVLLGLEVKPPQECPEQIMDVYIGQILFKSIQLVKEWQTIEIPIPATNPRVLYYDIRLQFSCIVIPESEKKLFIKSWSQNVDDEKRSFYDADRVRNITAAFRKYWIKNASSGKIITENDFKINDPHHDTLISGWHDYKKGETFRFSGKSRSVPVSSNMRTTSALWNMFSNYNKKVGVVGYFVTWPAEKVNGAIVSLKTTFRIPDEEFKTTDIEKLTYPENYLSEIIPLIHRRPLDVLYPNFIASSKLRSDKSNCDTLEAVYQQDLINADIGLDVLSRFAPDFFAIYIEGVDIVQHKFWQFHHAKGFDLTWIPGFFSAPVLVNKLSKVVDEAYIQSDALIGRFLERADEKTTIILVSDHGFLYNSQEHWFAPPGVFLLYGNNIIPYGTLEGPSVYDIAPTILYLAGLPVGKDMAGSPILDAIDPRFLEKFPVTYIDSYDRIKSGDTDPKETVLDDQIMDRYRKLGYIQ</sequence>
<reference evidence="4 5" key="1">
    <citation type="journal article" date="2016" name="Nat. Commun.">
        <title>Thousands of microbial genomes shed light on interconnected biogeochemical processes in an aquifer system.</title>
        <authorList>
            <person name="Anantharaman K."/>
            <person name="Brown C.T."/>
            <person name="Hug L.A."/>
            <person name="Sharon I."/>
            <person name="Castelle C.J."/>
            <person name="Probst A.J."/>
            <person name="Thomas B.C."/>
            <person name="Singh A."/>
            <person name="Wilkins M.J."/>
            <person name="Karaoz U."/>
            <person name="Brodie E.L."/>
            <person name="Williams K.H."/>
            <person name="Hubbard S.S."/>
            <person name="Banfield J.F."/>
        </authorList>
    </citation>
    <scope>NUCLEOTIDE SEQUENCE [LARGE SCALE GENOMIC DNA]</scope>
</reference>
<evidence type="ECO:0000256" key="1">
    <source>
        <dbReference type="ARBA" id="ARBA00022737"/>
    </source>
</evidence>
<dbReference type="InterPro" id="IPR050952">
    <property type="entry name" value="TRIM-NHL_E3_ligases"/>
</dbReference>
<dbReference type="SUPFAM" id="SSF63829">
    <property type="entry name" value="Calcium-dependent phosphotriesterase"/>
    <property type="match status" value="1"/>
</dbReference>
<dbReference type="Pfam" id="PF01436">
    <property type="entry name" value="NHL"/>
    <property type="match status" value="1"/>
</dbReference>
<accession>A0A1F7RSA9</accession>
<dbReference type="SUPFAM" id="SSF53649">
    <property type="entry name" value="Alkaline phosphatase-like"/>
    <property type="match status" value="1"/>
</dbReference>
<keyword evidence="1" id="KW-0677">Repeat</keyword>
<dbReference type="AlphaFoldDB" id="A0A1F7RSA9"/>
<dbReference type="InterPro" id="IPR017850">
    <property type="entry name" value="Alkaline_phosphatase_core_sf"/>
</dbReference>
<dbReference type="Gene3D" id="3.40.720.10">
    <property type="entry name" value="Alkaline Phosphatase, subunit A"/>
    <property type="match status" value="2"/>
</dbReference>
<dbReference type="PROSITE" id="PS51125">
    <property type="entry name" value="NHL"/>
    <property type="match status" value="3"/>
</dbReference>
<evidence type="ECO:0000313" key="5">
    <source>
        <dbReference type="Proteomes" id="UP000179266"/>
    </source>
</evidence>
<dbReference type="EMBL" id="MGDD01000249">
    <property type="protein sequence ID" value="OGL43914.1"/>
    <property type="molecule type" value="Genomic_DNA"/>
</dbReference>
<evidence type="ECO:0000256" key="3">
    <source>
        <dbReference type="SAM" id="MobiDB-lite"/>
    </source>
</evidence>
<comment type="caution">
    <text evidence="4">The sequence shown here is derived from an EMBL/GenBank/DDBJ whole genome shotgun (WGS) entry which is preliminary data.</text>
</comment>
<dbReference type="GO" id="GO:0008270">
    <property type="term" value="F:zinc ion binding"/>
    <property type="evidence" value="ECO:0007669"/>
    <property type="project" value="UniProtKB-KW"/>
</dbReference>
<dbReference type="InterPro" id="IPR001258">
    <property type="entry name" value="NHL_repeat"/>
</dbReference>
<feature type="repeat" description="NHL" evidence="2">
    <location>
        <begin position="84"/>
        <end position="127"/>
    </location>
</feature>
<organism evidence="4 5">
    <name type="scientific">Candidatus Schekmanbacteria bacterium RBG_13_48_7</name>
    <dbReference type="NCBI Taxonomy" id="1817878"/>
    <lineage>
        <taxon>Bacteria</taxon>
        <taxon>Candidatus Schekmaniibacteriota</taxon>
    </lineage>
</organism>
<dbReference type="SUPFAM" id="SSF101898">
    <property type="entry name" value="NHL repeat"/>
    <property type="match status" value="1"/>
</dbReference>
<dbReference type="Pfam" id="PF01663">
    <property type="entry name" value="Phosphodiest"/>
    <property type="match status" value="2"/>
</dbReference>
<evidence type="ECO:0000256" key="2">
    <source>
        <dbReference type="PROSITE-ProRule" id="PRU00504"/>
    </source>
</evidence>
<dbReference type="InterPro" id="IPR002591">
    <property type="entry name" value="Phosphodiest/P_Trfase"/>
</dbReference>
<dbReference type="CDD" id="cd05819">
    <property type="entry name" value="NHL"/>
    <property type="match status" value="1"/>
</dbReference>
<dbReference type="Proteomes" id="UP000179266">
    <property type="component" value="Unassembled WGS sequence"/>
</dbReference>
<feature type="region of interest" description="Disordered" evidence="3">
    <location>
        <begin position="27"/>
        <end position="46"/>
    </location>
</feature>
<dbReference type="PANTHER" id="PTHR24104">
    <property type="entry name" value="E3 UBIQUITIN-PROTEIN LIGASE NHLRC1-RELATED"/>
    <property type="match status" value="1"/>
</dbReference>
<gene>
    <name evidence="4" type="ORF">A2161_18170</name>
</gene>
<evidence type="ECO:0000313" key="4">
    <source>
        <dbReference type="EMBL" id="OGL43914.1"/>
    </source>
</evidence>